<dbReference type="Proteomes" id="UP000306544">
    <property type="component" value="Unassembled WGS sequence"/>
</dbReference>
<gene>
    <name evidence="1" type="ORF">FEF27_09595</name>
</gene>
<protein>
    <submittedName>
        <fullName evidence="1">Uncharacterized protein</fullName>
    </submittedName>
</protein>
<dbReference type="EMBL" id="VAWA01000012">
    <property type="protein sequence ID" value="TLP74207.1"/>
    <property type="molecule type" value="Genomic_DNA"/>
</dbReference>
<evidence type="ECO:0000313" key="2">
    <source>
        <dbReference type="Proteomes" id="UP000306544"/>
    </source>
</evidence>
<comment type="caution">
    <text evidence="1">The sequence shown here is derived from an EMBL/GenBank/DDBJ whole genome shotgun (WGS) entry which is preliminary data.</text>
</comment>
<keyword evidence="2" id="KW-1185">Reference proteome</keyword>
<accession>A0A5R9A8H8</accession>
<proteinExistence type="predicted"/>
<evidence type="ECO:0000313" key="1">
    <source>
        <dbReference type="EMBL" id="TLP74207.1"/>
    </source>
</evidence>
<organism evidence="1 2">
    <name type="scientific">Nesterenkonia sphaerica</name>
    <dbReference type="NCBI Taxonomy" id="1804988"/>
    <lineage>
        <taxon>Bacteria</taxon>
        <taxon>Bacillati</taxon>
        <taxon>Actinomycetota</taxon>
        <taxon>Actinomycetes</taxon>
        <taxon>Micrococcales</taxon>
        <taxon>Micrococcaceae</taxon>
        <taxon>Nesterenkonia</taxon>
    </lineage>
</organism>
<dbReference type="OrthoDB" id="3268642at2"/>
<reference evidence="1 2" key="1">
    <citation type="submission" date="2019-05" db="EMBL/GenBank/DDBJ databases">
        <title>Nesterenkonia sp. GY239, isolated from the Southern Atlantic Ocean.</title>
        <authorList>
            <person name="Zhang G."/>
        </authorList>
    </citation>
    <scope>NUCLEOTIDE SEQUENCE [LARGE SCALE GENOMIC DNA]</scope>
    <source>
        <strain evidence="1 2">GY239</strain>
    </source>
</reference>
<dbReference type="AlphaFoldDB" id="A0A5R9A8H8"/>
<name>A0A5R9A8H8_9MICC</name>
<dbReference type="RefSeq" id="WP_138170642.1">
    <property type="nucleotide sequence ID" value="NZ_VAWA01000012.1"/>
</dbReference>
<sequence length="214" mass="23143">MVAPLVPDSALHASLLFAVGQGKRPTEPAPELDSEMVEAVSTMLSNQGSAHLIPQVQEALQAGAQSLQRDPELTISAKRYAEIRNEFIAAHHIRSSKGKQIWPVGATTILKRAGGSWNEALRTAGFSTSKHQVPQGFGSAKFSPEQFAAAMRSFTSDAARGNYSTKLQHYVEWRKHLLKRGRTDIPSGPAIRNFYGSWSAALESTTAGDTAQEG</sequence>